<keyword evidence="3 5" id="KW-0690">Ribosome biogenesis</keyword>
<evidence type="ECO:0000256" key="1">
    <source>
        <dbReference type="ARBA" id="ARBA00008838"/>
    </source>
</evidence>
<dbReference type="STRING" id="1365484.W6QHS2"/>
<dbReference type="GO" id="GO:0005654">
    <property type="term" value="C:nucleoplasm"/>
    <property type="evidence" value="ECO:0007669"/>
    <property type="project" value="UniProtKB-SubCell"/>
</dbReference>
<protein>
    <recommendedName>
        <fullName evidence="2 5">Ribosome biogenesis protein NOP53</fullName>
    </recommendedName>
</protein>
<name>W6QHS2_PENRF</name>
<feature type="region of interest" description="Disordered" evidence="6">
    <location>
        <begin position="162"/>
        <end position="200"/>
    </location>
</feature>
<feature type="region of interest" description="Disordered" evidence="6">
    <location>
        <begin position="96"/>
        <end position="116"/>
    </location>
</feature>
<evidence type="ECO:0000256" key="6">
    <source>
        <dbReference type="SAM" id="MobiDB-lite"/>
    </source>
</evidence>
<dbReference type="Proteomes" id="UP000030686">
    <property type="component" value="Unassembled WGS sequence"/>
</dbReference>
<dbReference type="AlphaFoldDB" id="W6QHS2"/>
<feature type="compositionally biased region" description="Basic and acidic residues" evidence="6">
    <location>
        <begin position="297"/>
        <end position="311"/>
    </location>
</feature>
<dbReference type="PANTHER" id="PTHR14211">
    <property type="entry name" value="GLIOMA SUPPRESSOR CANDIDATE REGION GENE 2"/>
    <property type="match status" value="1"/>
</dbReference>
<dbReference type="EMBL" id="HG792019">
    <property type="protein sequence ID" value="CDM36343.1"/>
    <property type="molecule type" value="Genomic_DNA"/>
</dbReference>
<feature type="region of interest" description="Disordered" evidence="6">
    <location>
        <begin position="1"/>
        <end position="20"/>
    </location>
</feature>
<comment type="subcellular location">
    <subcellularLocation>
        <location evidence="5">Nucleus</location>
        <location evidence="5">Nucleolus</location>
    </subcellularLocation>
    <subcellularLocation>
        <location evidence="5">Nucleus</location>
        <location evidence="5">Nucleoplasm</location>
    </subcellularLocation>
</comment>
<feature type="compositionally biased region" description="Basic and acidic residues" evidence="6">
    <location>
        <begin position="162"/>
        <end position="176"/>
    </location>
</feature>
<dbReference type="InterPro" id="IPR011687">
    <property type="entry name" value="Nop53/GLTSCR2"/>
</dbReference>
<dbReference type="OrthoDB" id="5072at2759"/>
<feature type="region of interest" description="Disordered" evidence="6">
    <location>
        <begin position="330"/>
        <end position="357"/>
    </location>
</feature>
<feature type="compositionally biased region" description="Basic residues" evidence="6">
    <location>
        <begin position="281"/>
        <end position="296"/>
    </location>
</feature>
<sequence>MSTSVDAPKQFKQTSRKGKKAWRKNVDITAVQEGLRDLKDAEITGGLISEKPSDQLFVLDTVGNEDVRKAIAKKQKKPLKSDEILAQRSMIPALDGRKRVNPNVTDGVIEPKTKKPKSDWVSKKEYLRLKQVAKEGNPLAKKTENEFYDPWAEDTEPTLKYDDPRFDFLQKPKPKVEPSTLKHAPISLAANGKPIPSVKVPHGGTSYNPVFEEWDKLLETHGAAAVEAEKLRLAEEAKEAEKQRLIEEAQNDNGEVKSDDESAWEGFESEYEKSEWLNKKRPERKSKTQRNKAIRRKLAEGKAKWEAARVKRDEQAQHILKIAEQIKERELERENQSDADDDEAGDETALRKKTFGGKRAVPAQPLELVLPDELQDSLRLLKPEGNLLDDRFRTLIVQGKLESRTPITQARKARRQITEKWTAKDFKTGYE</sequence>
<dbReference type="OMA" id="TEKWTHK"/>
<accession>W6QHS2</accession>
<comment type="similarity">
    <text evidence="1 5">Belongs to the NOP53 family.</text>
</comment>
<gene>
    <name evidence="7" type="ORF">PROQFM164_S05g000176</name>
</gene>
<feature type="region of interest" description="Disordered" evidence="6">
    <location>
        <begin position="246"/>
        <end position="311"/>
    </location>
</feature>
<evidence type="ECO:0000256" key="3">
    <source>
        <dbReference type="ARBA" id="ARBA00022517"/>
    </source>
</evidence>
<dbReference type="GO" id="GO:0005730">
    <property type="term" value="C:nucleolus"/>
    <property type="evidence" value="ECO:0007669"/>
    <property type="project" value="UniProtKB-SubCell"/>
</dbReference>
<feature type="compositionally biased region" description="Acidic residues" evidence="6">
    <location>
        <begin position="337"/>
        <end position="346"/>
    </location>
</feature>
<dbReference type="PANTHER" id="PTHR14211:SF7">
    <property type="entry name" value="RIBOSOME BIOGENESIS PROTEIN NOP53"/>
    <property type="match status" value="1"/>
</dbReference>
<proteinExistence type="inferred from homology"/>
<dbReference type="PIRSF" id="PIRSF017302">
    <property type="entry name" value="Gltscr2"/>
    <property type="match status" value="1"/>
</dbReference>
<keyword evidence="8" id="KW-1185">Reference proteome</keyword>
<comment type="function">
    <text evidence="5">May play a role in ribosome biogenesis.</text>
</comment>
<dbReference type="GO" id="GO:0006364">
    <property type="term" value="P:rRNA processing"/>
    <property type="evidence" value="ECO:0007669"/>
    <property type="project" value="TreeGrafter"/>
</dbReference>
<evidence type="ECO:0000256" key="4">
    <source>
        <dbReference type="ARBA" id="ARBA00023242"/>
    </source>
</evidence>
<dbReference type="GO" id="GO:0008097">
    <property type="term" value="F:5S rRNA binding"/>
    <property type="evidence" value="ECO:0007669"/>
    <property type="project" value="TreeGrafter"/>
</dbReference>
<evidence type="ECO:0000256" key="2">
    <source>
        <dbReference type="ARBA" id="ARBA00018339"/>
    </source>
</evidence>
<dbReference type="GO" id="GO:0000027">
    <property type="term" value="P:ribosomal large subunit assembly"/>
    <property type="evidence" value="ECO:0007669"/>
    <property type="project" value="UniProtKB-UniRule"/>
</dbReference>
<organism evidence="7 8">
    <name type="scientific">Penicillium roqueforti (strain FM164)</name>
    <dbReference type="NCBI Taxonomy" id="1365484"/>
    <lineage>
        <taxon>Eukaryota</taxon>
        <taxon>Fungi</taxon>
        <taxon>Dikarya</taxon>
        <taxon>Ascomycota</taxon>
        <taxon>Pezizomycotina</taxon>
        <taxon>Eurotiomycetes</taxon>
        <taxon>Eurotiomycetidae</taxon>
        <taxon>Eurotiales</taxon>
        <taxon>Aspergillaceae</taxon>
        <taxon>Penicillium</taxon>
    </lineage>
</organism>
<keyword evidence="4 5" id="KW-0539">Nucleus</keyword>
<evidence type="ECO:0000256" key="5">
    <source>
        <dbReference type="PIRNR" id="PIRNR017302"/>
    </source>
</evidence>
<reference evidence="7" key="1">
    <citation type="journal article" date="2014" name="Nat. Commun.">
        <title>Multiple recent horizontal transfers of a large genomic region in cheese making fungi.</title>
        <authorList>
            <person name="Cheeseman K."/>
            <person name="Ropars J."/>
            <person name="Renault P."/>
            <person name="Dupont J."/>
            <person name="Gouzy J."/>
            <person name="Branca A."/>
            <person name="Abraham A.L."/>
            <person name="Ceppi M."/>
            <person name="Conseiller E."/>
            <person name="Debuchy R."/>
            <person name="Malagnac F."/>
            <person name="Goarin A."/>
            <person name="Silar P."/>
            <person name="Lacoste S."/>
            <person name="Sallet E."/>
            <person name="Bensimon A."/>
            <person name="Giraud T."/>
            <person name="Brygoo Y."/>
        </authorList>
    </citation>
    <scope>NUCLEOTIDE SEQUENCE [LARGE SCALE GENOMIC DNA]</scope>
    <source>
        <strain evidence="7">FM164</strain>
    </source>
</reference>
<dbReference type="Pfam" id="PF07767">
    <property type="entry name" value="Nop53"/>
    <property type="match status" value="1"/>
</dbReference>
<feature type="compositionally biased region" description="Basic and acidic residues" evidence="6">
    <location>
        <begin position="270"/>
        <end position="280"/>
    </location>
</feature>
<evidence type="ECO:0000313" key="8">
    <source>
        <dbReference type="Proteomes" id="UP000030686"/>
    </source>
</evidence>
<evidence type="ECO:0000313" key="7">
    <source>
        <dbReference type="EMBL" id="CDM36343.1"/>
    </source>
</evidence>